<comment type="similarity">
    <text evidence="2">Belongs to the ABC transporter superfamily.</text>
</comment>
<dbReference type="FunFam" id="3.40.50.300:FF:000016">
    <property type="entry name" value="Oligopeptide ABC transporter ATP-binding component"/>
    <property type="match status" value="1"/>
</dbReference>
<dbReference type="GO" id="GO:0015833">
    <property type="term" value="P:peptide transport"/>
    <property type="evidence" value="ECO:0007669"/>
    <property type="project" value="InterPro"/>
</dbReference>
<dbReference type="Proteomes" id="UP000182652">
    <property type="component" value="Unassembled WGS sequence"/>
</dbReference>
<evidence type="ECO:0000313" key="11">
    <source>
        <dbReference type="EMBL" id="SEC02043.1"/>
    </source>
</evidence>
<accession>A0A1H4P3P9</accession>
<evidence type="ECO:0000256" key="3">
    <source>
        <dbReference type="ARBA" id="ARBA00022448"/>
    </source>
</evidence>
<dbReference type="EMBL" id="FNSN01000003">
    <property type="protein sequence ID" value="SEC02043.1"/>
    <property type="molecule type" value="Genomic_DNA"/>
</dbReference>
<keyword evidence="9" id="KW-0472">Membrane</keyword>
<evidence type="ECO:0000256" key="5">
    <source>
        <dbReference type="ARBA" id="ARBA00022519"/>
    </source>
</evidence>
<evidence type="ECO:0000256" key="2">
    <source>
        <dbReference type="ARBA" id="ARBA00005417"/>
    </source>
</evidence>
<dbReference type="InterPro" id="IPR013563">
    <property type="entry name" value="Oligopep_ABC_C"/>
</dbReference>
<keyword evidence="4" id="KW-1003">Cell membrane</keyword>
<dbReference type="AlphaFoldDB" id="A0A1H4P3P9"/>
<evidence type="ECO:0000256" key="4">
    <source>
        <dbReference type="ARBA" id="ARBA00022475"/>
    </source>
</evidence>
<keyword evidence="6" id="KW-0547">Nucleotide-binding</keyword>
<keyword evidence="8" id="KW-1278">Translocase</keyword>
<dbReference type="PANTHER" id="PTHR43297:SF14">
    <property type="entry name" value="ATPASE AAA-TYPE CORE DOMAIN-CONTAINING PROTEIN"/>
    <property type="match status" value="1"/>
</dbReference>
<name>A0A1H4P3P9_9MICC</name>
<dbReference type="Gene3D" id="3.40.50.300">
    <property type="entry name" value="P-loop containing nucleotide triphosphate hydrolases"/>
    <property type="match status" value="1"/>
</dbReference>
<dbReference type="PANTHER" id="PTHR43297">
    <property type="entry name" value="OLIGOPEPTIDE TRANSPORT ATP-BINDING PROTEIN APPD"/>
    <property type="match status" value="1"/>
</dbReference>
<evidence type="ECO:0000256" key="1">
    <source>
        <dbReference type="ARBA" id="ARBA00004202"/>
    </source>
</evidence>
<keyword evidence="12" id="KW-1185">Reference proteome</keyword>
<dbReference type="CDD" id="cd03257">
    <property type="entry name" value="ABC_NikE_OppD_transporters"/>
    <property type="match status" value="1"/>
</dbReference>
<evidence type="ECO:0000256" key="6">
    <source>
        <dbReference type="ARBA" id="ARBA00022741"/>
    </source>
</evidence>
<dbReference type="PROSITE" id="PS50893">
    <property type="entry name" value="ABC_TRANSPORTER_2"/>
    <property type="match status" value="1"/>
</dbReference>
<dbReference type="RefSeq" id="WP_254780536.1">
    <property type="nucleotide sequence ID" value="NZ_FNSN01000003.1"/>
</dbReference>
<organism evidence="11 12">
    <name type="scientific">Arthrobacter woluwensis</name>
    <dbReference type="NCBI Taxonomy" id="156980"/>
    <lineage>
        <taxon>Bacteria</taxon>
        <taxon>Bacillati</taxon>
        <taxon>Actinomycetota</taxon>
        <taxon>Actinomycetes</taxon>
        <taxon>Micrococcales</taxon>
        <taxon>Micrococcaceae</taxon>
        <taxon>Arthrobacter</taxon>
    </lineage>
</organism>
<dbReference type="SMART" id="SM00382">
    <property type="entry name" value="AAA"/>
    <property type="match status" value="1"/>
</dbReference>
<dbReference type="InterPro" id="IPR003439">
    <property type="entry name" value="ABC_transporter-like_ATP-bd"/>
</dbReference>
<evidence type="ECO:0000256" key="7">
    <source>
        <dbReference type="ARBA" id="ARBA00022840"/>
    </source>
</evidence>
<dbReference type="GO" id="GO:0005886">
    <property type="term" value="C:plasma membrane"/>
    <property type="evidence" value="ECO:0007669"/>
    <property type="project" value="UniProtKB-SubCell"/>
</dbReference>
<evidence type="ECO:0000259" key="10">
    <source>
        <dbReference type="PROSITE" id="PS50893"/>
    </source>
</evidence>
<protein>
    <submittedName>
        <fullName evidence="11">Oligopeptide/dipeptide ABC transporter, ATP-binding protein, C-terminal domain-containing protein</fullName>
    </submittedName>
</protein>
<dbReference type="Pfam" id="PF08352">
    <property type="entry name" value="oligo_HPY"/>
    <property type="match status" value="1"/>
</dbReference>
<dbReference type="GO" id="GO:0016887">
    <property type="term" value="F:ATP hydrolysis activity"/>
    <property type="evidence" value="ECO:0007669"/>
    <property type="project" value="InterPro"/>
</dbReference>
<proteinExistence type="inferred from homology"/>
<keyword evidence="3" id="KW-0813">Transport</keyword>
<dbReference type="NCBIfam" id="TIGR01727">
    <property type="entry name" value="oligo_HPY"/>
    <property type="match status" value="1"/>
</dbReference>
<dbReference type="InterPro" id="IPR050388">
    <property type="entry name" value="ABC_Ni/Peptide_Import"/>
</dbReference>
<comment type="subcellular location">
    <subcellularLocation>
        <location evidence="1">Cell membrane</location>
        <topology evidence="1">Peripheral membrane protein</topology>
    </subcellularLocation>
</comment>
<evidence type="ECO:0000256" key="8">
    <source>
        <dbReference type="ARBA" id="ARBA00022967"/>
    </source>
</evidence>
<dbReference type="Pfam" id="PF00005">
    <property type="entry name" value="ABC_tran"/>
    <property type="match status" value="1"/>
</dbReference>
<feature type="domain" description="ABC transporter" evidence="10">
    <location>
        <begin position="23"/>
        <end position="272"/>
    </location>
</feature>
<keyword evidence="5" id="KW-0997">Cell inner membrane</keyword>
<dbReference type="GO" id="GO:0005524">
    <property type="term" value="F:ATP binding"/>
    <property type="evidence" value="ECO:0007669"/>
    <property type="project" value="UniProtKB-KW"/>
</dbReference>
<dbReference type="InterPro" id="IPR003593">
    <property type="entry name" value="AAA+_ATPase"/>
</dbReference>
<keyword evidence="7 11" id="KW-0067">ATP-binding</keyword>
<sequence>MMSFTTAATPREASRRASAGPLLTVDGLTVKLPVAHELRTVLRDVSFELEEGKALGLVGESGSGKSMTVRTIARLLPPGAEVTGQVRFDGQEVFDLRGEALRRYRAGDVSMIFQDARAHTNPVRRIGDFLTEALRTNQRMPRKAAEARAVALLDEVGIHDPERRLRQFPHELSGGLLQRVMIAAAVAVRPRLILADEPTTALDVTTQAEVMVILQRMQVEYGMSMLFITHDLELASAVCDDTVVFYAGQVVERQAASRLHHDPLHPYTAALVRARPEITHRADRLPALPGHPTTAYEAPDGCAFAPRCPFAEEACRAGVPPLLQIGGLGDSRCLRMPELHGKLLARPSGAADAVPVVAGAVPGGDAPSTVEPGEETL</sequence>
<dbReference type="SUPFAM" id="SSF52540">
    <property type="entry name" value="P-loop containing nucleoside triphosphate hydrolases"/>
    <property type="match status" value="1"/>
</dbReference>
<dbReference type="STRING" id="156980.SAMN04489745_1861"/>
<reference evidence="11 12" key="1">
    <citation type="submission" date="2016-10" db="EMBL/GenBank/DDBJ databases">
        <authorList>
            <person name="de Groot N.N."/>
        </authorList>
    </citation>
    <scope>NUCLEOTIDE SEQUENCE [LARGE SCALE GENOMIC DNA]</scope>
    <source>
        <strain evidence="11 12">DSM 10495</strain>
    </source>
</reference>
<evidence type="ECO:0000256" key="9">
    <source>
        <dbReference type="ARBA" id="ARBA00023136"/>
    </source>
</evidence>
<gene>
    <name evidence="11" type="ORF">SAMN04489745_1861</name>
</gene>
<evidence type="ECO:0000313" key="12">
    <source>
        <dbReference type="Proteomes" id="UP000182652"/>
    </source>
</evidence>
<dbReference type="InterPro" id="IPR027417">
    <property type="entry name" value="P-loop_NTPase"/>
</dbReference>